<dbReference type="InterPro" id="IPR013149">
    <property type="entry name" value="ADH-like_C"/>
</dbReference>
<dbReference type="EMBL" id="SWLG01000007">
    <property type="protein sequence ID" value="TLS37297.1"/>
    <property type="molecule type" value="Genomic_DNA"/>
</dbReference>
<dbReference type="InterPro" id="IPR014188">
    <property type="entry name" value="Acrylyl-CoA_reductase_AcuI"/>
</dbReference>
<dbReference type="SUPFAM" id="SSF50129">
    <property type="entry name" value="GroES-like"/>
    <property type="match status" value="1"/>
</dbReference>
<dbReference type="GO" id="GO:0043957">
    <property type="term" value="F:acryloyl-CoA reductase (NADPH) activity"/>
    <property type="evidence" value="ECO:0007669"/>
    <property type="project" value="TreeGrafter"/>
</dbReference>
<dbReference type="OrthoDB" id="9782155at2"/>
<dbReference type="SUPFAM" id="SSF51735">
    <property type="entry name" value="NAD(P)-binding Rossmann-fold domains"/>
    <property type="match status" value="1"/>
</dbReference>
<evidence type="ECO:0000259" key="1">
    <source>
        <dbReference type="SMART" id="SM00829"/>
    </source>
</evidence>
<feature type="domain" description="Enoyl reductase (ER)" evidence="1">
    <location>
        <begin position="17"/>
        <end position="326"/>
    </location>
</feature>
<dbReference type="Gene3D" id="3.90.180.10">
    <property type="entry name" value="Medium-chain alcohol dehydrogenases, catalytic domain"/>
    <property type="match status" value="1"/>
</dbReference>
<dbReference type="SMART" id="SM00829">
    <property type="entry name" value="PKS_ER"/>
    <property type="match status" value="1"/>
</dbReference>
<proteinExistence type="predicted"/>
<dbReference type="GO" id="GO:0043958">
    <property type="term" value="F:acryloyl-CoA reductase (NADH) activity"/>
    <property type="evidence" value="ECO:0007669"/>
    <property type="project" value="UniProtKB-EC"/>
</dbReference>
<dbReference type="InterPro" id="IPR013154">
    <property type="entry name" value="ADH-like_N"/>
</dbReference>
<reference evidence="2 3" key="1">
    <citation type="submission" date="2019-04" db="EMBL/GenBank/DDBJ databases">
        <title>Bacillus caeni sp. nov., a bacterium isolated from mangrove sediment.</title>
        <authorList>
            <person name="Huang H."/>
            <person name="Mo K."/>
            <person name="Hu Y."/>
        </authorList>
    </citation>
    <scope>NUCLEOTIDE SEQUENCE [LARGE SCALE GENOMIC DNA]</scope>
    <source>
        <strain evidence="2 3">HB172195</strain>
    </source>
</reference>
<dbReference type="Gene3D" id="3.40.50.720">
    <property type="entry name" value="NAD(P)-binding Rossmann-like Domain"/>
    <property type="match status" value="1"/>
</dbReference>
<sequence>MTFKAFVLEKEDQKVDAALKDITFDQLPEGDVTVRVAYSSVNYKDGLAVLDKSPIVKNYPFIPGIDLAGVVTESKSDQFKEGDNVIVTSYGLGVTHYGGFSEYARVPADWVVPLPEGLSLKEAMAFGTAGLTAALAVQRLEDNGLTAGQGPVLVTGATGGVGSLAVAMLSDLGYEVYGSTGKETEHGFLKQLGAAEVIDREEVVKKDNRPLNSQKWAAAVDPVGGKTLEYLLTTVKTGGSVALMGLAGGAEFSSTVHPFILRGINLLGIDSVFCPYEKRKAAWERIATDLKVENKLEGIINEISFDQLPETLSGILQGKVRGRTIVKISEE</sequence>
<dbReference type="AlphaFoldDB" id="A0A5R9F154"/>
<evidence type="ECO:0000313" key="3">
    <source>
        <dbReference type="Proteomes" id="UP000308230"/>
    </source>
</evidence>
<dbReference type="Pfam" id="PF00107">
    <property type="entry name" value="ADH_zinc_N"/>
    <property type="match status" value="1"/>
</dbReference>
<name>A0A5R9F154_9BACL</name>
<dbReference type="NCBIfam" id="TIGR02823">
    <property type="entry name" value="oxido_YhdH"/>
    <property type="match status" value="1"/>
</dbReference>
<dbReference type="PANTHER" id="PTHR43677">
    <property type="entry name" value="SHORT-CHAIN DEHYDROGENASE/REDUCTASE"/>
    <property type="match status" value="1"/>
</dbReference>
<comment type="caution">
    <text evidence="2">The sequence shown here is derived from an EMBL/GenBank/DDBJ whole genome shotgun (WGS) entry which is preliminary data.</text>
</comment>
<dbReference type="InterPro" id="IPR020843">
    <property type="entry name" value="ER"/>
</dbReference>
<dbReference type="Pfam" id="PF08240">
    <property type="entry name" value="ADH_N"/>
    <property type="match status" value="1"/>
</dbReference>
<dbReference type="InterPro" id="IPR036291">
    <property type="entry name" value="NAD(P)-bd_dom_sf"/>
</dbReference>
<keyword evidence="3" id="KW-1185">Reference proteome</keyword>
<dbReference type="InterPro" id="IPR051397">
    <property type="entry name" value="Zn-ADH-like_protein"/>
</dbReference>
<dbReference type="InterPro" id="IPR011032">
    <property type="entry name" value="GroES-like_sf"/>
</dbReference>
<protein>
    <submittedName>
        <fullName evidence="2">Acryloyl-CoA reductase</fullName>
        <ecNumber evidence="2">1.3.1.95</ecNumber>
    </submittedName>
</protein>
<dbReference type="EC" id="1.3.1.95" evidence="2"/>
<evidence type="ECO:0000313" key="2">
    <source>
        <dbReference type="EMBL" id="TLS37297.1"/>
    </source>
</evidence>
<gene>
    <name evidence="2" type="ORF">FCL54_12305</name>
</gene>
<dbReference type="Proteomes" id="UP000308230">
    <property type="component" value="Unassembled WGS sequence"/>
</dbReference>
<dbReference type="RefSeq" id="WP_138126843.1">
    <property type="nucleotide sequence ID" value="NZ_SWLG01000007.1"/>
</dbReference>
<dbReference type="PANTHER" id="PTHR43677:SF1">
    <property type="entry name" value="ACRYLYL-COA REDUCTASE ACUI-RELATED"/>
    <property type="match status" value="1"/>
</dbReference>
<keyword evidence="2" id="KW-0560">Oxidoreductase</keyword>
<organism evidence="2 3">
    <name type="scientific">Exobacillus caeni</name>
    <dbReference type="NCBI Taxonomy" id="2574798"/>
    <lineage>
        <taxon>Bacteria</taxon>
        <taxon>Bacillati</taxon>
        <taxon>Bacillota</taxon>
        <taxon>Bacilli</taxon>
        <taxon>Bacillales</taxon>
        <taxon>Guptibacillaceae</taxon>
        <taxon>Exobacillus</taxon>
    </lineage>
</organism>
<accession>A0A5R9F154</accession>